<feature type="chain" id="PRO_5037285652" evidence="13">
    <location>
        <begin position="23"/>
        <end position="1415"/>
    </location>
</feature>
<dbReference type="GeneID" id="108256827"/>
<keyword evidence="10" id="KW-0325">Glycoprotein</keyword>
<proteinExistence type="inferred from homology"/>
<dbReference type="InterPro" id="IPR003599">
    <property type="entry name" value="Ig_sub"/>
</dbReference>
<accession>A0A979EKZ3</accession>
<dbReference type="Gene3D" id="2.60.40.10">
    <property type="entry name" value="Immunoglobulins"/>
    <property type="match status" value="15"/>
</dbReference>
<evidence type="ECO:0000256" key="9">
    <source>
        <dbReference type="ARBA" id="ARBA00023157"/>
    </source>
</evidence>
<keyword evidence="5" id="KW-0677">Repeat</keyword>
<dbReference type="SMART" id="SM00409">
    <property type="entry name" value="IG"/>
    <property type="match status" value="9"/>
</dbReference>
<evidence type="ECO:0000256" key="6">
    <source>
        <dbReference type="ARBA" id="ARBA00022889"/>
    </source>
</evidence>
<evidence type="ECO:0000256" key="11">
    <source>
        <dbReference type="ARBA" id="ARBA00023319"/>
    </source>
</evidence>
<keyword evidence="6" id="KW-0130">Cell adhesion</keyword>
<comment type="similarity">
    <text evidence="2">Belongs to the immunoglobulin superfamily. ICAM family.</text>
</comment>
<feature type="transmembrane region" description="Helical" evidence="12">
    <location>
        <begin position="1354"/>
        <end position="1374"/>
    </location>
</feature>
<dbReference type="FunFam" id="2.60.40.10:FF:000032">
    <property type="entry name" value="palladin isoform X1"/>
    <property type="match status" value="1"/>
</dbReference>
<name>A0A979EKZ3_ICTPU</name>
<dbReference type="GO" id="GO:0016020">
    <property type="term" value="C:membrane"/>
    <property type="evidence" value="ECO:0007669"/>
    <property type="project" value="UniProtKB-SubCell"/>
</dbReference>
<feature type="domain" description="Ig-like" evidence="14">
    <location>
        <begin position="496"/>
        <end position="567"/>
    </location>
</feature>
<sequence>MLYLTQLTGLVFVALINGEVAADCPAELNDLELDPPELVVRYGEPVSVSCRSLSNYTHLNWSVPLETVSSLYNQTVTWETDSLTDWEIQPECYMILDDVQCSKTLPLTVYKPPDRVLISTVGHTGTMTEGKLYELQCDIQNVAPVHLLTVNWYKGPDLVNITNFTDISTKIPVNQSTRLKIFPSRDDEGVQYSCEAKLNLGPKPSNISDPLIITKVAADCPAELNDLELDPPELVVRYGEPVSVSCRSASNYTHLNWSVPLGTVLGPENQTVTWETDNLTDWEIQPVCYMMLNDTQCSKTLPITVYKIPDQVSISIVNQTGPMTEGKKYELQCDIQNFAPVNVLAVSWYNGDKSLKNRGFTDLPTKTPSNKTVTLKVIASRDEGEAQYRCEAKMKLGLKGSQSPPIVKSNLLDVAVHSKPVITCSDWSPMINTTLDSYPYNVTGNPSPNITWYRDKSPVSTSTRLSRNDSGQYQYVASNVIGNASCVTKITVEYAPTFTCPAHYEGMEHESFLDKCSVMASPTADITWEKDGKIVNLLHNLAVEDSGSYLITAVNKHGTEKHNLTINVLCDCPVKIQPVKLVVEFGDSVSANCSTTIAHKGMGWEASDGAVDLMEDVHFVTWRVENLTHWDIKPICFININTGQRELGLSVTVYKHPDWVSISTVNHTGPMTEGREYELQCDVQNVAPVHLLTVNWYKGQHLVKRESFSDETVKPADKTTTLQISPSRDDDGVQYRCEAELNLGPEGPQPPPKVTSDPLNIAVHYKPVITCSDWSPMINTPLDSYPYNVTGNPSPNITWYRDKSPVSTSIRLSRTDSGQYQYVASNVIGNASCVTNITVEYAPTFTCPAHYEGMEHESFLDKCSVMASPAADITWEKDGKIVNPLHNLASEDSGSYLITAVNKHGIEHHKLTINVFCDCPIKIQPVKLVVEFGDSVSAICSTTITHKGMGWEASEEAVHMMQQVQNITWRVESLTNWDIKPFCYINVNSEQCELSPSVTVYKRPDWVSISTVNHKGPMIEGREYELQCEVQNVAPVHLLTVNWYKGQHLVKRENFSDETVKPDNKTTTLQISPSRDDDGVQYRCEAELNLGPEGPQPPPKVTSDPLNIAVHYKPVITCSDWSPMINTPLDSYPYNVKGNPSPNITWYRDKSSVSTSTFLSRNDSGQYKYVASNVIGNASCVTKITVEYAPTFTCPAHYEGMEHESFLDKCSVMASPAADITWEKDGKKVKPLHNLASEDSGSYLITAVNKHGTEKHNLAINVLYLSEIQLDKPSQVVNVGTDVSLSCTAEGNPEPEVTWSFQNQSKTTGRRQITLNVAKAKATDAGEYTCTASNKLGRNTKIVTLTVQESNLRTAIICCVLLLLVLLIIVYVIFKYVNHRRSGTYNIQANGAVSMALLNQNNERSTNNNNNNTRI</sequence>
<dbReference type="Pfam" id="PF13927">
    <property type="entry name" value="Ig_3"/>
    <property type="match status" value="1"/>
</dbReference>
<keyword evidence="9" id="KW-1015">Disulfide bond</keyword>
<evidence type="ECO:0000256" key="2">
    <source>
        <dbReference type="ARBA" id="ARBA00005925"/>
    </source>
</evidence>
<feature type="domain" description="Ig-like" evidence="14">
    <location>
        <begin position="113"/>
        <end position="208"/>
    </location>
</feature>
<dbReference type="Proteomes" id="UP000221080">
    <property type="component" value="Chromosome 24"/>
</dbReference>
<dbReference type="InterPro" id="IPR013098">
    <property type="entry name" value="Ig_I-set"/>
</dbReference>
<dbReference type="SUPFAM" id="SSF48726">
    <property type="entry name" value="Immunoglobulin"/>
    <property type="match status" value="12"/>
</dbReference>
<organism evidence="15 16">
    <name type="scientific">Ictalurus punctatus</name>
    <name type="common">Channel catfish</name>
    <name type="synonym">Silurus punctatus</name>
    <dbReference type="NCBI Taxonomy" id="7998"/>
    <lineage>
        <taxon>Eukaryota</taxon>
        <taxon>Metazoa</taxon>
        <taxon>Chordata</taxon>
        <taxon>Craniata</taxon>
        <taxon>Vertebrata</taxon>
        <taxon>Euteleostomi</taxon>
        <taxon>Actinopterygii</taxon>
        <taxon>Neopterygii</taxon>
        <taxon>Teleostei</taxon>
        <taxon>Ostariophysi</taxon>
        <taxon>Siluriformes</taxon>
        <taxon>Ictaluridae</taxon>
        <taxon>Ictalurus</taxon>
    </lineage>
</organism>
<keyword evidence="3 12" id="KW-0812">Transmembrane</keyword>
<reference evidence="16" key="2">
    <citation type="submission" date="2025-08" db="UniProtKB">
        <authorList>
            <consortium name="RefSeq"/>
        </authorList>
    </citation>
    <scope>IDENTIFICATION</scope>
    <source>
        <tissue evidence="16">Blood</tissue>
    </source>
</reference>
<keyword evidence="11" id="KW-0393">Immunoglobulin domain</keyword>
<dbReference type="GO" id="GO:0098609">
    <property type="term" value="P:cell-cell adhesion"/>
    <property type="evidence" value="ECO:0007669"/>
    <property type="project" value="InterPro"/>
</dbReference>
<dbReference type="InterPro" id="IPR013783">
    <property type="entry name" value="Ig-like_fold"/>
</dbReference>
<dbReference type="InterPro" id="IPR003987">
    <property type="entry name" value="ICAM_VCAM_N"/>
</dbReference>
<feature type="domain" description="Ig-like" evidence="14">
    <location>
        <begin position="309"/>
        <end position="408"/>
    </location>
</feature>
<dbReference type="InterPro" id="IPR013768">
    <property type="entry name" value="ICAM_N"/>
</dbReference>
<evidence type="ECO:0000256" key="4">
    <source>
        <dbReference type="ARBA" id="ARBA00022729"/>
    </source>
</evidence>
<dbReference type="PANTHER" id="PTHR13771">
    <property type="entry name" value="INTERCELLULAR ADHESION MOLECULE"/>
    <property type="match status" value="1"/>
</dbReference>
<evidence type="ECO:0000313" key="15">
    <source>
        <dbReference type="Proteomes" id="UP000221080"/>
    </source>
</evidence>
<keyword evidence="7 12" id="KW-1133">Transmembrane helix</keyword>
<dbReference type="Pfam" id="PF07679">
    <property type="entry name" value="I-set"/>
    <property type="match status" value="2"/>
</dbReference>
<dbReference type="GO" id="GO:0005178">
    <property type="term" value="F:integrin binding"/>
    <property type="evidence" value="ECO:0007669"/>
    <property type="project" value="InterPro"/>
</dbReference>
<dbReference type="KEGG" id="ipu:108256827"/>
<feature type="domain" description="Ig-like" evidence="14">
    <location>
        <begin position="996"/>
        <end position="1102"/>
    </location>
</feature>
<reference evidence="15" key="1">
    <citation type="journal article" date="2016" name="Nat. Commun.">
        <title>The channel catfish genome sequence provides insights into the evolution of scale formation in teleosts.</title>
        <authorList>
            <person name="Liu Z."/>
            <person name="Liu S."/>
            <person name="Yao J."/>
            <person name="Bao L."/>
            <person name="Zhang J."/>
            <person name="Li Y."/>
            <person name="Jiang C."/>
            <person name="Sun L."/>
            <person name="Wang R."/>
            <person name="Zhang Y."/>
            <person name="Zhou T."/>
            <person name="Zeng Q."/>
            <person name="Fu Q."/>
            <person name="Gao S."/>
            <person name="Li N."/>
            <person name="Koren S."/>
            <person name="Jiang Y."/>
            <person name="Zimin A."/>
            <person name="Xu P."/>
            <person name="Phillippy A.M."/>
            <person name="Geng X."/>
            <person name="Song L."/>
            <person name="Sun F."/>
            <person name="Li C."/>
            <person name="Wang X."/>
            <person name="Chen A."/>
            <person name="Jin Y."/>
            <person name="Yuan Z."/>
            <person name="Yang Y."/>
            <person name="Tan S."/>
            <person name="Peatman E."/>
            <person name="Lu J."/>
            <person name="Qin Z."/>
            <person name="Dunham R."/>
            <person name="Li Z."/>
            <person name="Sonstegard T."/>
            <person name="Feng J."/>
            <person name="Danzmann R.G."/>
            <person name="Schroeder S."/>
            <person name="Scheffler B."/>
            <person name="Duke M.V."/>
            <person name="Ballard L."/>
            <person name="Kucuktas H."/>
            <person name="Kaltenboeck L."/>
            <person name="Liu H."/>
            <person name="Armbruster J."/>
            <person name="Xie Y."/>
            <person name="Kirby M.L."/>
            <person name="Tian Y."/>
            <person name="Flanagan M.E."/>
            <person name="Mu W."/>
            <person name="Waldbieser G.C."/>
        </authorList>
    </citation>
    <scope>NUCLEOTIDE SEQUENCE [LARGE SCALE GENOMIC DNA]</scope>
    <source>
        <strain evidence="15">SDA103</strain>
    </source>
</reference>
<evidence type="ECO:0000313" key="16">
    <source>
        <dbReference type="RefSeq" id="XP_047006410.1"/>
    </source>
</evidence>
<dbReference type="RefSeq" id="XP_047006410.1">
    <property type="nucleotide sequence ID" value="XM_047150454.2"/>
</dbReference>
<keyword evidence="4 13" id="KW-0732">Signal</keyword>
<dbReference type="PROSITE" id="PS50835">
    <property type="entry name" value="IG_LIKE"/>
    <property type="match status" value="6"/>
</dbReference>
<evidence type="ECO:0000256" key="5">
    <source>
        <dbReference type="ARBA" id="ARBA00022737"/>
    </source>
</evidence>
<dbReference type="PANTHER" id="PTHR13771:SF9">
    <property type="entry name" value="INTERCELLULAR ADHESION MOLECULE 5"/>
    <property type="match status" value="1"/>
</dbReference>
<gene>
    <name evidence="16" type="primary">LOC108256827</name>
</gene>
<keyword evidence="8 12" id="KW-0472">Membrane</keyword>
<evidence type="ECO:0000256" key="3">
    <source>
        <dbReference type="ARBA" id="ARBA00022692"/>
    </source>
</evidence>
<evidence type="ECO:0000256" key="13">
    <source>
        <dbReference type="SAM" id="SignalP"/>
    </source>
</evidence>
<evidence type="ECO:0000256" key="12">
    <source>
        <dbReference type="SAM" id="Phobius"/>
    </source>
</evidence>
<dbReference type="InterPro" id="IPR003598">
    <property type="entry name" value="Ig_sub2"/>
</dbReference>
<feature type="signal peptide" evidence="13">
    <location>
        <begin position="1"/>
        <end position="22"/>
    </location>
</feature>
<evidence type="ECO:0000259" key="14">
    <source>
        <dbReference type="PROSITE" id="PS50835"/>
    </source>
</evidence>
<evidence type="ECO:0000256" key="1">
    <source>
        <dbReference type="ARBA" id="ARBA00004479"/>
    </source>
</evidence>
<dbReference type="SMART" id="SM00408">
    <property type="entry name" value="IGc2"/>
    <property type="match status" value="7"/>
</dbReference>
<evidence type="ECO:0000256" key="10">
    <source>
        <dbReference type="ARBA" id="ARBA00023180"/>
    </source>
</evidence>
<feature type="domain" description="Ig-like" evidence="14">
    <location>
        <begin position="657"/>
        <end position="755"/>
    </location>
</feature>
<protein>
    <submittedName>
        <fullName evidence="16">Hemicentin-2 isoform X1</fullName>
    </submittedName>
</protein>
<keyword evidence="15" id="KW-1185">Reference proteome</keyword>
<evidence type="ECO:0000256" key="8">
    <source>
        <dbReference type="ARBA" id="ARBA00023136"/>
    </source>
</evidence>
<comment type="subcellular location">
    <subcellularLocation>
        <location evidence="1">Membrane</location>
        <topology evidence="1">Single-pass type I membrane protein</topology>
    </subcellularLocation>
</comment>
<dbReference type="InterPro" id="IPR007110">
    <property type="entry name" value="Ig-like_dom"/>
</dbReference>
<dbReference type="Pfam" id="PF03921">
    <property type="entry name" value="ICAM_N"/>
    <property type="match status" value="2"/>
</dbReference>
<dbReference type="PRINTS" id="PR01472">
    <property type="entry name" value="ICAMVCAM1"/>
</dbReference>
<dbReference type="InterPro" id="IPR036179">
    <property type="entry name" value="Ig-like_dom_sf"/>
</dbReference>
<feature type="domain" description="Ig-like" evidence="14">
    <location>
        <begin position="1266"/>
        <end position="1346"/>
    </location>
</feature>
<dbReference type="OrthoDB" id="5843397at2759"/>
<evidence type="ECO:0000256" key="7">
    <source>
        <dbReference type="ARBA" id="ARBA00022989"/>
    </source>
</evidence>
<dbReference type="InterPro" id="IPR047012">
    <property type="entry name" value="ICAM_VCAM"/>
</dbReference>